<dbReference type="STRING" id="655355.SAMN05216283_101243"/>
<evidence type="ECO:0000256" key="1">
    <source>
        <dbReference type="SAM" id="Phobius"/>
    </source>
</evidence>
<sequence length="347" mass="39160">MNIHRSNYEIYFLDYLDGNLPDNQIDDFLDFLKNNPDLHDELKAVSAIELPAEKIAYSGKEGLLKNELTGTSQFDYQAVAFIEEDLNQEDSRLFLDELSEDPQKEEEFDLFLKARLVPDKAIVFDGKKHLYKQTPTRMLWKYSSWVAAVLVLLFGVWTVWQSSFDEPVVIPMADNQLVDEPRVSAPDIVAATEKPVENEPQTVQQKQLEQTVEPLKAKQSQLVVADQIESVQLDPIREQAPEPLALLEASVKSGIEAEALALHGMEEYIAPSGEEYLTIPEYLAEKVLHKSKEQPFTFSNVLSAGLDAVATVSQDRVDYKTNDKGNVTAVRLNTRLLAFSIPFKKGD</sequence>
<dbReference type="EMBL" id="FONW01000001">
    <property type="protein sequence ID" value="SFE48270.1"/>
    <property type="molecule type" value="Genomic_DNA"/>
</dbReference>
<accession>A0A1I2AZD2</accession>
<keyword evidence="1" id="KW-0812">Transmembrane</keyword>
<protein>
    <submittedName>
        <fullName evidence="2">Uncharacterized protein</fullName>
    </submittedName>
</protein>
<keyword evidence="3" id="KW-1185">Reference proteome</keyword>
<dbReference type="Proteomes" id="UP000198964">
    <property type="component" value="Unassembled WGS sequence"/>
</dbReference>
<name>A0A1I2AZD2_9BACT</name>
<proteinExistence type="predicted"/>
<evidence type="ECO:0000313" key="2">
    <source>
        <dbReference type="EMBL" id="SFE48270.1"/>
    </source>
</evidence>
<gene>
    <name evidence="2" type="ORF">SAMN05216283_101243</name>
</gene>
<keyword evidence="1" id="KW-0472">Membrane</keyword>
<reference evidence="2 3" key="1">
    <citation type="submission" date="2016-10" db="EMBL/GenBank/DDBJ databases">
        <authorList>
            <person name="de Groot N.N."/>
        </authorList>
    </citation>
    <scope>NUCLEOTIDE SEQUENCE [LARGE SCALE GENOMIC DNA]</scope>
    <source>
        <strain evidence="2 3">CGMCC 1.9156</strain>
    </source>
</reference>
<evidence type="ECO:0000313" key="3">
    <source>
        <dbReference type="Proteomes" id="UP000198964"/>
    </source>
</evidence>
<dbReference type="RefSeq" id="WP_093917996.1">
    <property type="nucleotide sequence ID" value="NZ_FONW01000001.1"/>
</dbReference>
<dbReference type="AlphaFoldDB" id="A0A1I2AZD2"/>
<feature type="transmembrane region" description="Helical" evidence="1">
    <location>
        <begin position="142"/>
        <end position="160"/>
    </location>
</feature>
<keyword evidence="1" id="KW-1133">Transmembrane helix</keyword>
<organism evidence="2 3">
    <name type="scientific">Sunxiuqinia elliptica</name>
    <dbReference type="NCBI Taxonomy" id="655355"/>
    <lineage>
        <taxon>Bacteria</taxon>
        <taxon>Pseudomonadati</taxon>
        <taxon>Bacteroidota</taxon>
        <taxon>Bacteroidia</taxon>
        <taxon>Marinilabiliales</taxon>
        <taxon>Prolixibacteraceae</taxon>
        <taxon>Sunxiuqinia</taxon>
    </lineage>
</organism>